<evidence type="ECO:0008006" key="8">
    <source>
        <dbReference type="Google" id="ProtNLM"/>
    </source>
</evidence>
<evidence type="ECO:0000256" key="4">
    <source>
        <dbReference type="ARBA" id="ARBA00023273"/>
    </source>
</evidence>
<dbReference type="PANTHER" id="PTHR14952:SF9">
    <property type="entry name" value="EF-HAND DOMAIN-CONTAINING PROTEIN"/>
    <property type="match status" value="1"/>
</dbReference>
<dbReference type="FunFam" id="1.20.890.10:FF:000004">
    <property type="entry name" value="ropporin-1-like protein isoform X2"/>
    <property type="match status" value="1"/>
</dbReference>
<protein>
    <recommendedName>
        <fullName evidence="8">Ropporin-1-like protein</fullName>
    </recommendedName>
</protein>
<organism evidence="6 7">
    <name type="scientific">Exaiptasia diaphana</name>
    <name type="common">Tropical sea anemone</name>
    <name type="synonym">Aiptasia pulchella</name>
    <dbReference type="NCBI Taxonomy" id="2652724"/>
    <lineage>
        <taxon>Eukaryota</taxon>
        <taxon>Metazoa</taxon>
        <taxon>Cnidaria</taxon>
        <taxon>Anthozoa</taxon>
        <taxon>Hexacorallia</taxon>
        <taxon>Actiniaria</taxon>
        <taxon>Aiptasiidae</taxon>
        <taxon>Exaiptasia</taxon>
    </lineage>
</organism>
<dbReference type="Gene3D" id="1.20.890.10">
    <property type="entry name" value="cAMP-dependent protein kinase regulatory subunit, dimerization-anchoring domain"/>
    <property type="match status" value="1"/>
</dbReference>
<evidence type="ECO:0000313" key="7">
    <source>
        <dbReference type="Proteomes" id="UP000887567"/>
    </source>
</evidence>
<dbReference type="KEGG" id="epa:110237886"/>
<evidence type="ECO:0000256" key="3">
    <source>
        <dbReference type="ARBA" id="ARBA00023069"/>
    </source>
</evidence>
<dbReference type="PANTHER" id="PTHR14952">
    <property type="entry name" value="ROPPORIN-1-LIKE PROTEIN"/>
    <property type="match status" value="1"/>
</dbReference>
<keyword evidence="2" id="KW-0282">Flagellum</keyword>
<sequence>MPQPEEPIYCSQQINIPPELPDILKQFTKAAIRTQPTDVLQWSYAYFEALSKGETPPVKDRLEFELGQPLEKPLTQGQLAVLHKQLGDRPLIELSSLEEKWKHLCLPKNTLEELLRLGSFAEEIKWIHFLALACSAISENLTLAMKAVCEILTKNLEGGPAQIPFLIFKELYTYLANIDGEIPKEHVETVIDHLSYDVDKQDGMVGPRNFMSGNCPPLSPGN</sequence>
<keyword evidence="7" id="KW-1185">Reference proteome</keyword>
<dbReference type="SUPFAM" id="SSF47391">
    <property type="entry name" value="Dimerization-anchoring domain of cAMP-dependent PK regulatory subunit"/>
    <property type="match status" value="1"/>
</dbReference>
<evidence type="ECO:0000313" key="6">
    <source>
        <dbReference type="EnsemblMetazoa" id="XP_020899165.1"/>
    </source>
</evidence>
<name>A0A913X6A1_EXADI</name>
<accession>A0A913X6A1</accession>
<evidence type="ECO:0000256" key="2">
    <source>
        <dbReference type="ARBA" id="ARBA00022846"/>
    </source>
</evidence>
<reference evidence="6" key="1">
    <citation type="submission" date="2022-11" db="UniProtKB">
        <authorList>
            <consortium name="EnsemblMetazoa"/>
        </authorList>
    </citation>
    <scope>IDENTIFICATION</scope>
</reference>
<dbReference type="OrthoDB" id="10067602at2759"/>
<keyword evidence="4" id="KW-0966">Cell projection</keyword>
<dbReference type="GeneID" id="110237886"/>
<evidence type="ECO:0000256" key="5">
    <source>
        <dbReference type="ARBA" id="ARBA00035651"/>
    </source>
</evidence>
<dbReference type="InterPro" id="IPR047844">
    <property type="entry name" value="ROP_DD"/>
</dbReference>
<dbReference type="AlphaFoldDB" id="A0A913X6A1"/>
<dbReference type="OMA" id="EPIYCSQ"/>
<dbReference type="Proteomes" id="UP000887567">
    <property type="component" value="Unplaced"/>
</dbReference>
<proteinExistence type="inferred from homology"/>
<keyword evidence="3" id="KW-0969">Cilium</keyword>
<dbReference type="RefSeq" id="XP_020899165.1">
    <property type="nucleotide sequence ID" value="XM_021043506.2"/>
</dbReference>
<comment type="subcellular location">
    <subcellularLocation>
        <location evidence="1">Cell projection</location>
        <location evidence="1">Cilium</location>
        <location evidence="1">Flagellum</location>
    </subcellularLocation>
</comment>
<evidence type="ECO:0000256" key="1">
    <source>
        <dbReference type="ARBA" id="ARBA00004230"/>
    </source>
</evidence>
<dbReference type="EnsemblMetazoa" id="XM_021043506.2">
    <property type="protein sequence ID" value="XP_020899165.1"/>
    <property type="gene ID" value="LOC110237886"/>
</dbReference>
<dbReference type="GO" id="GO:0031514">
    <property type="term" value="C:motile cilium"/>
    <property type="evidence" value="ECO:0007669"/>
    <property type="project" value="UniProtKB-SubCell"/>
</dbReference>
<comment type="similarity">
    <text evidence="5">Belongs to the ropporin family.</text>
</comment>
<dbReference type="CDD" id="cd23019">
    <property type="entry name" value="DD_ROP"/>
    <property type="match status" value="1"/>
</dbReference>